<organism evidence="2 3">
    <name type="scientific">Suillus discolor</name>
    <dbReference type="NCBI Taxonomy" id="1912936"/>
    <lineage>
        <taxon>Eukaryota</taxon>
        <taxon>Fungi</taxon>
        <taxon>Dikarya</taxon>
        <taxon>Basidiomycota</taxon>
        <taxon>Agaricomycotina</taxon>
        <taxon>Agaricomycetes</taxon>
        <taxon>Agaricomycetidae</taxon>
        <taxon>Boletales</taxon>
        <taxon>Suillineae</taxon>
        <taxon>Suillaceae</taxon>
        <taxon>Suillus</taxon>
    </lineage>
</organism>
<gene>
    <name evidence="2" type="ORF">F5147DRAFT_772485</name>
</gene>
<evidence type="ECO:0000313" key="3">
    <source>
        <dbReference type="Proteomes" id="UP000823399"/>
    </source>
</evidence>
<evidence type="ECO:0000313" key="2">
    <source>
        <dbReference type="EMBL" id="KAG2110218.1"/>
    </source>
</evidence>
<dbReference type="OrthoDB" id="2687329at2759"/>
<feature type="transmembrane region" description="Helical" evidence="1">
    <location>
        <begin position="122"/>
        <end position="144"/>
    </location>
</feature>
<proteinExistence type="predicted"/>
<dbReference type="RefSeq" id="XP_041293896.1">
    <property type="nucleotide sequence ID" value="XM_041441354.1"/>
</dbReference>
<dbReference type="AlphaFoldDB" id="A0A9P7F9E2"/>
<keyword evidence="3" id="KW-1185">Reference proteome</keyword>
<comment type="caution">
    <text evidence="2">The sequence shown here is derived from an EMBL/GenBank/DDBJ whole genome shotgun (WGS) entry which is preliminary data.</text>
</comment>
<accession>A0A9P7F9E2</accession>
<dbReference type="Proteomes" id="UP000823399">
    <property type="component" value="Unassembled WGS sequence"/>
</dbReference>
<dbReference type="EMBL" id="JABBWM010000021">
    <property type="protein sequence ID" value="KAG2110218.1"/>
    <property type="molecule type" value="Genomic_DNA"/>
</dbReference>
<dbReference type="GeneID" id="64703613"/>
<evidence type="ECO:0000256" key="1">
    <source>
        <dbReference type="SAM" id="Phobius"/>
    </source>
</evidence>
<reference evidence="2" key="1">
    <citation type="journal article" date="2020" name="New Phytol.">
        <title>Comparative genomics reveals dynamic genome evolution in host specialist ectomycorrhizal fungi.</title>
        <authorList>
            <person name="Lofgren L.A."/>
            <person name="Nguyen N.H."/>
            <person name="Vilgalys R."/>
            <person name="Ruytinx J."/>
            <person name="Liao H.L."/>
            <person name="Branco S."/>
            <person name="Kuo A."/>
            <person name="LaButti K."/>
            <person name="Lipzen A."/>
            <person name="Andreopoulos W."/>
            <person name="Pangilinan J."/>
            <person name="Riley R."/>
            <person name="Hundley H."/>
            <person name="Na H."/>
            <person name="Barry K."/>
            <person name="Grigoriev I.V."/>
            <person name="Stajich J.E."/>
            <person name="Kennedy P.G."/>
        </authorList>
    </citation>
    <scope>NUCLEOTIDE SEQUENCE</scope>
    <source>
        <strain evidence="2">FC423</strain>
    </source>
</reference>
<keyword evidence="1" id="KW-0812">Transmembrane</keyword>
<sequence length="585" mass="65920">MPPSDNKSMMVCAYLYDHESKKVFILVKLDHEEVCHSPSDITSAKLVLSASLFGVPQPSCDESVVEQSPWLQVLHVVGVLNIPDNFNVGNNHPLFAVTPSDSNFLCETPYGRPNILEKMGPVWFISIALTSMLYLPNFTVLWQLSQLLHVLIPFNPPLPPKEFPHSTNLAFKDTHKLLCHAANEPVASTSGHSTHFTHFTITDQLPPPASLTATDDAYLLDTLLGLAPHIPFDIQSTTMMHLLNDNNMGWPAPNPFISDLGEPGPWEKPSEVVTDKPAPIDANLELHPDLQWRDSDYLWGKLESADKKKILCLLGKKLCCWYRVIKLTKALILGSLWVGMHRNPFNISDVNEQRIITCSFLTTLQIDGKTYTDLMEQPLILKKGKKRTPIGWQVIHTHLLLLFNNKKSELRKVVKGVLLPITGFCAWDVIKEMIKQYLLVLNFGHDEAVQEALAELVIHQLFREVIWVALLIPVNGLADGKHSARIVDLFPDELCASVGCVSQDTIGNLLTLIYHTMLLILRQGLNKESITSYKRHEAMNEVINSVLSPMYANPKEFPKFTETVMSLPFIMHEHVLNMNLKKKRP</sequence>
<keyword evidence="1" id="KW-0472">Membrane</keyword>
<name>A0A9P7F9E2_9AGAM</name>
<protein>
    <submittedName>
        <fullName evidence="2">Uncharacterized protein</fullName>
    </submittedName>
</protein>
<keyword evidence="1" id="KW-1133">Transmembrane helix</keyword>